<dbReference type="PANTHER" id="PTHR11461:SF129">
    <property type="entry name" value="SERPIN E3"/>
    <property type="match status" value="1"/>
</dbReference>
<dbReference type="InterPro" id="IPR036186">
    <property type="entry name" value="Serpin_sf"/>
</dbReference>
<name>A0A4V5PAQ6_MONMO</name>
<dbReference type="GO" id="GO:0005615">
    <property type="term" value="C:extracellular space"/>
    <property type="evidence" value="ECO:0007669"/>
    <property type="project" value="InterPro"/>
</dbReference>
<dbReference type="AlphaFoldDB" id="A0A4V5PAQ6"/>
<dbReference type="InterPro" id="IPR023796">
    <property type="entry name" value="Serpin_dom"/>
</dbReference>
<gene>
    <name evidence="3" type="ORF">EI555_015185</name>
</gene>
<protein>
    <recommendedName>
        <fullName evidence="2">Serpin domain-containing protein</fullName>
    </recommendedName>
</protein>
<feature type="domain" description="Serpin" evidence="2">
    <location>
        <begin position="162"/>
        <end position="478"/>
    </location>
</feature>
<dbReference type="InterPro" id="IPR042185">
    <property type="entry name" value="Serpin_sf_2"/>
</dbReference>
<dbReference type="EMBL" id="RWIC01000042">
    <property type="protein sequence ID" value="TKC51970.1"/>
    <property type="molecule type" value="Genomic_DNA"/>
</dbReference>
<proteinExistence type="inferred from homology"/>
<evidence type="ECO:0000259" key="2">
    <source>
        <dbReference type="SMART" id="SM00093"/>
    </source>
</evidence>
<evidence type="ECO:0000313" key="3">
    <source>
        <dbReference type="EMBL" id="TKC51970.1"/>
    </source>
</evidence>
<dbReference type="InterPro" id="IPR042178">
    <property type="entry name" value="Serpin_sf_1"/>
</dbReference>
<dbReference type="GO" id="GO:0004867">
    <property type="term" value="F:serine-type endopeptidase inhibitor activity"/>
    <property type="evidence" value="ECO:0007669"/>
    <property type="project" value="InterPro"/>
</dbReference>
<dbReference type="SMART" id="SM00093">
    <property type="entry name" value="SERPIN"/>
    <property type="match status" value="1"/>
</dbReference>
<evidence type="ECO:0000313" key="4">
    <source>
        <dbReference type="Proteomes" id="UP000308365"/>
    </source>
</evidence>
<dbReference type="Gene3D" id="2.30.39.10">
    <property type="entry name" value="Alpha-1-antitrypsin, domain 1"/>
    <property type="match status" value="1"/>
</dbReference>
<reference evidence="4" key="1">
    <citation type="journal article" date="2019" name="IScience">
        <title>Narwhal Genome Reveals Long-Term Low Genetic Diversity despite Current Large Abundance Size.</title>
        <authorList>
            <person name="Westbury M.V."/>
            <person name="Petersen B."/>
            <person name="Garde E."/>
            <person name="Heide-Jorgensen M.P."/>
            <person name="Lorenzen E.D."/>
        </authorList>
    </citation>
    <scope>NUCLEOTIDE SEQUENCE [LARGE SCALE GENOMIC DNA]</scope>
</reference>
<dbReference type="Gene3D" id="3.30.497.10">
    <property type="entry name" value="Antithrombin, subunit I, domain 2"/>
    <property type="match status" value="1"/>
</dbReference>
<dbReference type="Proteomes" id="UP000308365">
    <property type="component" value="Unassembled WGS sequence"/>
</dbReference>
<comment type="similarity">
    <text evidence="1">Belongs to the serpin family.</text>
</comment>
<dbReference type="InterPro" id="IPR000215">
    <property type="entry name" value="Serpin_fam"/>
</dbReference>
<sequence length="478" mass="52244">MPFAKSFKSCPMTDLLFSSQEEGRSIRYLVPSKSPNGRVISEIPQSDKGLDEGFLAGTTRACSVSDLGLAGRAVLLPLALCRTSGSRNLDRVVETSPTETAITSFLPMLSCDSKQILLHFFKRGARTMRSVLLALFLLHACPPGGASDLPEDLTLLRTELALRLYRIVATDGNRTNLVLSPAGAFIPLELLQFGAQGNTRRQLVQALGYTVHDPRVREWLRAVYTALPSASPGAKLELTCTLYVQTGMPLAPCFVEQVSRWANSSLEAANLREPNGTTILANGWAPRQTTGERPGGSTWEQGGGGVESAQLVLVSTVSFQSAWRHRFSFSDTQLLPFTCAKDVVLQVPMMYQTAEVNYGQFQDPAGHQVGVLELPYLGNVASLLLLLPRDRDTPLSHIEPHLTASILHIWTSSLKRARMDVLLPRFRIQNHLNLKNILYSWGVTDLFDPLKANLKGISGNTSSSSKLISIVFGAVSNQ</sequence>
<organism evidence="3 4">
    <name type="scientific">Monodon monoceros</name>
    <name type="common">Narwhal</name>
    <name type="synonym">Ceratodon monodon</name>
    <dbReference type="NCBI Taxonomy" id="40151"/>
    <lineage>
        <taxon>Eukaryota</taxon>
        <taxon>Metazoa</taxon>
        <taxon>Chordata</taxon>
        <taxon>Craniata</taxon>
        <taxon>Vertebrata</taxon>
        <taxon>Euteleostomi</taxon>
        <taxon>Mammalia</taxon>
        <taxon>Eutheria</taxon>
        <taxon>Laurasiatheria</taxon>
        <taxon>Artiodactyla</taxon>
        <taxon>Whippomorpha</taxon>
        <taxon>Cetacea</taxon>
        <taxon>Odontoceti</taxon>
        <taxon>Monodontidae</taxon>
        <taxon>Monodon</taxon>
    </lineage>
</organism>
<dbReference type="Pfam" id="PF00079">
    <property type="entry name" value="Serpin"/>
    <property type="match status" value="1"/>
</dbReference>
<evidence type="ECO:0000256" key="1">
    <source>
        <dbReference type="RuleBase" id="RU000411"/>
    </source>
</evidence>
<dbReference type="PANTHER" id="PTHR11461">
    <property type="entry name" value="SERINE PROTEASE INHIBITOR, SERPIN"/>
    <property type="match status" value="1"/>
</dbReference>
<dbReference type="SUPFAM" id="SSF56574">
    <property type="entry name" value="Serpins"/>
    <property type="match status" value="1"/>
</dbReference>
<comment type="caution">
    <text evidence="3">The sequence shown here is derived from an EMBL/GenBank/DDBJ whole genome shotgun (WGS) entry which is preliminary data.</text>
</comment>
<accession>A0A4V5PAQ6</accession>